<dbReference type="AlphaFoldDB" id="A0A2P2PLP8"/>
<evidence type="ECO:0000313" key="2">
    <source>
        <dbReference type="EMBL" id="MBX55676.1"/>
    </source>
</evidence>
<evidence type="ECO:0000256" key="1">
    <source>
        <dbReference type="SAM" id="Phobius"/>
    </source>
</evidence>
<name>A0A2P2PLP8_RHIMU</name>
<dbReference type="EMBL" id="GGEC01075192">
    <property type="protein sequence ID" value="MBX55676.1"/>
    <property type="molecule type" value="Transcribed_RNA"/>
</dbReference>
<proteinExistence type="predicted"/>
<organism evidence="2">
    <name type="scientific">Rhizophora mucronata</name>
    <name type="common">Asiatic mangrove</name>
    <dbReference type="NCBI Taxonomy" id="61149"/>
    <lineage>
        <taxon>Eukaryota</taxon>
        <taxon>Viridiplantae</taxon>
        <taxon>Streptophyta</taxon>
        <taxon>Embryophyta</taxon>
        <taxon>Tracheophyta</taxon>
        <taxon>Spermatophyta</taxon>
        <taxon>Magnoliopsida</taxon>
        <taxon>eudicotyledons</taxon>
        <taxon>Gunneridae</taxon>
        <taxon>Pentapetalae</taxon>
        <taxon>rosids</taxon>
        <taxon>fabids</taxon>
        <taxon>Malpighiales</taxon>
        <taxon>Rhizophoraceae</taxon>
        <taxon>Rhizophora</taxon>
    </lineage>
</organism>
<keyword evidence="1" id="KW-0812">Transmembrane</keyword>
<protein>
    <submittedName>
        <fullName evidence="2">Uncharacterized protein</fullName>
    </submittedName>
</protein>
<keyword evidence="1" id="KW-1133">Transmembrane helix</keyword>
<feature type="transmembrane region" description="Helical" evidence="1">
    <location>
        <begin position="95"/>
        <end position="114"/>
    </location>
</feature>
<sequence length="130" mass="14855">MTTNYFRISLITHGNIQNRELGPRSDHQVGRPSMLATLTSGWHGGPTYQNEELLQKQVNVAGKAAPISFYLSRVGQAPVLSQIHRFQSMRHFFNLNHFLSLLFRVCNFAVSFWLKLGIDHQLFHVLASFT</sequence>
<accession>A0A2P2PLP8</accession>
<keyword evidence="1" id="KW-0472">Membrane</keyword>
<reference evidence="2" key="1">
    <citation type="submission" date="2018-02" db="EMBL/GenBank/DDBJ databases">
        <title>Rhizophora mucronata_Transcriptome.</title>
        <authorList>
            <person name="Meera S.P."/>
            <person name="Sreeshan A."/>
            <person name="Augustine A."/>
        </authorList>
    </citation>
    <scope>NUCLEOTIDE SEQUENCE</scope>
    <source>
        <tissue evidence="2">Leaf</tissue>
    </source>
</reference>